<reference evidence="1 2" key="1">
    <citation type="submission" date="2018-11" db="EMBL/GenBank/DDBJ databases">
        <title>Genome assembly of Steccherinum ochraceum LE-BIN_3174, the white-rot fungus of the Steccherinaceae family (The Residual Polyporoid clade, Polyporales, Basidiomycota).</title>
        <authorList>
            <person name="Fedorova T.V."/>
            <person name="Glazunova O.A."/>
            <person name="Landesman E.O."/>
            <person name="Moiseenko K.V."/>
            <person name="Psurtseva N.V."/>
            <person name="Savinova O.S."/>
            <person name="Shakhova N.V."/>
            <person name="Tyazhelova T.V."/>
            <person name="Vasina D.V."/>
        </authorList>
    </citation>
    <scope>NUCLEOTIDE SEQUENCE [LARGE SCALE GENOMIC DNA]</scope>
    <source>
        <strain evidence="1 2">LE-BIN_3174</strain>
    </source>
</reference>
<accession>A0A4R0R9R9</accession>
<keyword evidence="2" id="KW-1185">Reference proteome</keyword>
<proteinExistence type="predicted"/>
<dbReference type="PANTHER" id="PTHR31912:SF34">
    <property type="entry name" value="NOTOCHORD-RELATED PROTEIN"/>
    <property type="match status" value="1"/>
</dbReference>
<comment type="caution">
    <text evidence="1">The sequence shown here is derived from an EMBL/GenBank/DDBJ whole genome shotgun (WGS) entry which is preliminary data.</text>
</comment>
<dbReference type="AlphaFoldDB" id="A0A4R0R9R9"/>
<gene>
    <name evidence="1" type="ORF">EIP91_005641</name>
</gene>
<sequence>MAFVEGFAAAIAKLKGSNFKKGRLQSHDPFELITELLGDRSAGSFQPHFELSEMDAKSDTPVENLHVILPGFIKYFWRDAVFRMTNNQKAILKTRLSGLIVGDLQVSHIRGHALVQYAGSLVGRGFCVVIEVAPAVLYDVVPTEVYEARLASSRVSTLAFKPKIENIESHLAMLSNAVDNFLLASALWLTRWFNKPEFHIILHI</sequence>
<dbReference type="EMBL" id="RWJN01000304">
    <property type="protein sequence ID" value="TCD63363.1"/>
    <property type="molecule type" value="Genomic_DNA"/>
</dbReference>
<protein>
    <submittedName>
        <fullName evidence="1">Uncharacterized protein</fullName>
    </submittedName>
</protein>
<dbReference type="Proteomes" id="UP000292702">
    <property type="component" value="Unassembled WGS sequence"/>
</dbReference>
<dbReference type="OrthoDB" id="2506088at2759"/>
<dbReference type="PANTHER" id="PTHR31912">
    <property type="entry name" value="IP13529P"/>
    <property type="match status" value="1"/>
</dbReference>
<evidence type="ECO:0000313" key="1">
    <source>
        <dbReference type="EMBL" id="TCD63363.1"/>
    </source>
</evidence>
<organism evidence="1 2">
    <name type="scientific">Steccherinum ochraceum</name>
    <dbReference type="NCBI Taxonomy" id="92696"/>
    <lineage>
        <taxon>Eukaryota</taxon>
        <taxon>Fungi</taxon>
        <taxon>Dikarya</taxon>
        <taxon>Basidiomycota</taxon>
        <taxon>Agaricomycotina</taxon>
        <taxon>Agaricomycetes</taxon>
        <taxon>Polyporales</taxon>
        <taxon>Steccherinaceae</taxon>
        <taxon>Steccherinum</taxon>
    </lineage>
</organism>
<evidence type="ECO:0000313" key="2">
    <source>
        <dbReference type="Proteomes" id="UP000292702"/>
    </source>
</evidence>
<name>A0A4R0R9R9_9APHY</name>
<dbReference type="STRING" id="92696.A0A4R0R9R9"/>